<feature type="region of interest" description="Disordered" evidence="1">
    <location>
        <begin position="1"/>
        <end position="38"/>
    </location>
</feature>
<organism evidence="2 3">
    <name type="scientific">Arthrobotrys musiformis</name>
    <dbReference type="NCBI Taxonomy" id="47236"/>
    <lineage>
        <taxon>Eukaryota</taxon>
        <taxon>Fungi</taxon>
        <taxon>Dikarya</taxon>
        <taxon>Ascomycota</taxon>
        <taxon>Pezizomycotina</taxon>
        <taxon>Orbiliomycetes</taxon>
        <taxon>Orbiliales</taxon>
        <taxon>Orbiliaceae</taxon>
        <taxon>Arthrobotrys</taxon>
    </lineage>
</organism>
<feature type="compositionally biased region" description="Polar residues" evidence="1">
    <location>
        <begin position="1"/>
        <end position="13"/>
    </location>
</feature>
<evidence type="ECO:0000313" key="3">
    <source>
        <dbReference type="Proteomes" id="UP001370758"/>
    </source>
</evidence>
<keyword evidence="3" id="KW-1185">Reference proteome</keyword>
<name>A0AAV9VSM6_9PEZI</name>
<comment type="caution">
    <text evidence="2">The sequence shown here is derived from an EMBL/GenBank/DDBJ whole genome shotgun (WGS) entry which is preliminary data.</text>
</comment>
<dbReference type="Proteomes" id="UP001370758">
    <property type="component" value="Unassembled WGS sequence"/>
</dbReference>
<dbReference type="AlphaFoldDB" id="A0AAV9VSM6"/>
<reference evidence="2 3" key="1">
    <citation type="submission" date="2023-08" db="EMBL/GenBank/DDBJ databases">
        <authorList>
            <person name="Palmer J.M."/>
        </authorList>
    </citation>
    <scope>NUCLEOTIDE SEQUENCE [LARGE SCALE GENOMIC DNA]</scope>
    <source>
        <strain evidence="2 3">TWF481</strain>
    </source>
</reference>
<proteinExistence type="predicted"/>
<evidence type="ECO:0000313" key="2">
    <source>
        <dbReference type="EMBL" id="KAK6495633.1"/>
    </source>
</evidence>
<gene>
    <name evidence="2" type="ORF">TWF481_002681</name>
</gene>
<protein>
    <submittedName>
        <fullName evidence="2">Uncharacterized protein</fullName>
    </submittedName>
</protein>
<dbReference type="EMBL" id="JAVHJL010000012">
    <property type="protein sequence ID" value="KAK6495633.1"/>
    <property type="molecule type" value="Genomic_DNA"/>
</dbReference>
<evidence type="ECO:0000256" key="1">
    <source>
        <dbReference type="SAM" id="MobiDB-lite"/>
    </source>
</evidence>
<sequence length="202" mass="22948">MSTSTNPPLYNQPDTPPDVVSSHIHQPPLDEITRNNGGDKEAAHNLDDAGRDASLKQRAVGDILGKLDTIFQEGTVRSAEGFLESLIRNPEKKAQFEYITDMEDVGEGDSMFLQRARILKEYSSLSKLSRGGEKSKYRLKLGPIEDYLKKHVHVYDHRGFPIDLSSIYIMKEAKHFLYFRHKWEGLKMKEPDIADLFRGGSI</sequence>
<accession>A0AAV9VSM6</accession>